<keyword evidence="2" id="KW-0479">Metal-binding</keyword>
<gene>
    <name evidence="6" type="ORF">S01H1_63444</name>
</gene>
<keyword evidence="3" id="KW-0784">Thiamine biosynthesis</keyword>
<dbReference type="GO" id="GO:0046872">
    <property type="term" value="F:metal ion binding"/>
    <property type="evidence" value="ECO:0007669"/>
    <property type="project" value="UniProtKB-KW"/>
</dbReference>
<evidence type="ECO:0000256" key="3">
    <source>
        <dbReference type="ARBA" id="ARBA00022977"/>
    </source>
</evidence>
<dbReference type="Gene3D" id="3.50.50.60">
    <property type="entry name" value="FAD/NAD(P)-binding domain"/>
    <property type="match status" value="1"/>
</dbReference>
<sequence length="240" mass="25729">MLDEVKITKAIVETYTKEFIDNLDIDVAIAGAGPAGLISAYYLARQGMKVAVFERCLRVGGGMSGGGMMLNRIALQKGGKDILDEFDVTTKHYKEDLYTADALEAISSICAKTIKSGAKVFNLMTVEDVMIREKRITGVVINRSPVSMAKLHVDPLTVRSKVVVDATGHDTEVCKVVERKMGPILNTENGRVQGEKSMWADAGESAITANTKEVCPGLYVCGMAANGVYGSPRMGAIFGG</sequence>
<proteinExistence type="inferred from homology"/>
<dbReference type="SUPFAM" id="SSF51905">
    <property type="entry name" value="FAD/NAD(P)-binding domain"/>
    <property type="match status" value="1"/>
</dbReference>
<keyword evidence="4" id="KW-0408">Iron</keyword>
<evidence type="ECO:0000256" key="2">
    <source>
        <dbReference type="ARBA" id="ARBA00022723"/>
    </source>
</evidence>
<dbReference type="EMBL" id="BARS01041751">
    <property type="protein sequence ID" value="GAG35630.1"/>
    <property type="molecule type" value="Genomic_DNA"/>
</dbReference>
<dbReference type="InterPro" id="IPR036188">
    <property type="entry name" value="FAD/NAD-bd_sf"/>
</dbReference>
<evidence type="ECO:0000313" key="6">
    <source>
        <dbReference type="EMBL" id="GAG35630.1"/>
    </source>
</evidence>
<dbReference type="GO" id="GO:0009228">
    <property type="term" value="P:thiamine biosynthetic process"/>
    <property type="evidence" value="ECO:0007669"/>
    <property type="project" value="UniProtKB-KW"/>
</dbReference>
<dbReference type="PANTHER" id="PTHR43422:SF3">
    <property type="entry name" value="THIAMINE THIAZOLE SYNTHASE"/>
    <property type="match status" value="1"/>
</dbReference>
<evidence type="ECO:0000256" key="4">
    <source>
        <dbReference type="ARBA" id="ARBA00023004"/>
    </source>
</evidence>
<reference evidence="6" key="1">
    <citation type="journal article" date="2014" name="Front. Microbiol.">
        <title>High frequency of phylogenetically diverse reductive dehalogenase-homologous genes in deep subseafloor sedimentary metagenomes.</title>
        <authorList>
            <person name="Kawai M."/>
            <person name="Futagami T."/>
            <person name="Toyoda A."/>
            <person name="Takaki Y."/>
            <person name="Nishi S."/>
            <person name="Hori S."/>
            <person name="Arai W."/>
            <person name="Tsubouchi T."/>
            <person name="Morono Y."/>
            <person name="Uchiyama I."/>
            <person name="Ito T."/>
            <person name="Fujiyama A."/>
            <person name="Inagaki F."/>
            <person name="Takami H."/>
        </authorList>
    </citation>
    <scope>NUCLEOTIDE SEQUENCE</scope>
    <source>
        <strain evidence="6">Expedition CK06-06</strain>
    </source>
</reference>
<dbReference type="GO" id="GO:0016740">
    <property type="term" value="F:transferase activity"/>
    <property type="evidence" value="ECO:0007669"/>
    <property type="project" value="UniProtKB-KW"/>
</dbReference>
<dbReference type="NCBIfam" id="TIGR00292">
    <property type="entry name" value="sulfide-dependent adenosine diphosphate thiazole synthase"/>
    <property type="match status" value="1"/>
</dbReference>
<dbReference type="PRINTS" id="PR00419">
    <property type="entry name" value="ADXRDTASE"/>
</dbReference>
<keyword evidence="5" id="KW-0520">NAD</keyword>
<feature type="non-terminal residue" evidence="6">
    <location>
        <position position="240"/>
    </location>
</feature>
<dbReference type="PANTHER" id="PTHR43422">
    <property type="entry name" value="THIAMINE THIAZOLE SYNTHASE"/>
    <property type="match status" value="1"/>
</dbReference>
<dbReference type="AlphaFoldDB" id="X0WY47"/>
<evidence type="ECO:0000256" key="1">
    <source>
        <dbReference type="ARBA" id="ARBA00022679"/>
    </source>
</evidence>
<comment type="caution">
    <text evidence="6">The sequence shown here is derived from an EMBL/GenBank/DDBJ whole genome shotgun (WGS) entry which is preliminary data.</text>
</comment>
<dbReference type="InterPro" id="IPR022828">
    <property type="entry name" value="Thi4_prok"/>
</dbReference>
<dbReference type="Pfam" id="PF01946">
    <property type="entry name" value="Thi4"/>
    <property type="match status" value="1"/>
</dbReference>
<name>X0WY47_9ZZZZ</name>
<accession>X0WY47</accession>
<organism evidence="6">
    <name type="scientific">marine sediment metagenome</name>
    <dbReference type="NCBI Taxonomy" id="412755"/>
    <lineage>
        <taxon>unclassified sequences</taxon>
        <taxon>metagenomes</taxon>
        <taxon>ecological metagenomes</taxon>
    </lineage>
</organism>
<keyword evidence="1" id="KW-0808">Transferase</keyword>
<dbReference type="InterPro" id="IPR002922">
    <property type="entry name" value="Thi4_fam"/>
</dbReference>
<dbReference type="HAMAP" id="MF_00304">
    <property type="entry name" value="Thi4"/>
    <property type="match status" value="1"/>
</dbReference>
<evidence type="ECO:0000256" key="5">
    <source>
        <dbReference type="ARBA" id="ARBA00023027"/>
    </source>
</evidence>
<evidence type="ECO:0008006" key="7">
    <source>
        <dbReference type="Google" id="ProtNLM"/>
    </source>
</evidence>
<protein>
    <recommendedName>
        <fullName evidence="7">Thiazole biosynthesis enzyme</fullName>
    </recommendedName>
</protein>